<protein>
    <submittedName>
        <fullName evidence="1">Uncharacterized protein</fullName>
    </submittedName>
</protein>
<gene>
    <name evidence="1" type="ORF">ERS007739_04398</name>
</gene>
<dbReference type="AlphaFoldDB" id="A0A916P9H0"/>
<evidence type="ECO:0000313" key="1">
    <source>
        <dbReference type="EMBL" id="CPA15475.1"/>
    </source>
</evidence>
<name>A0A916P9H0_MYCTX</name>
<evidence type="ECO:0000313" key="2">
    <source>
        <dbReference type="Proteomes" id="UP000039021"/>
    </source>
</evidence>
<dbReference type="EMBL" id="CSBK01002727">
    <property type="protein sequence ID" value="CPA15475.1"/>
    <property type="molecule type" value="Genomic_DNA"/>
</dbReference>
<organism evidence="1 2">
    <name type="scientific">Mycobacterium tuberculosis</name>
    <dbReference type="NCBI Taxonomy" id="1773"/>
    <lineage>
        <taxon>Bacteria</taxon>
        <taxon>Bacillati</taxon>
        <taxon>Actinomycetota</taxon>
        <taxon>Actinomycetes</taxon>
        <taxon>Mycobacteriales</taxon>
        <taxon>Mycobacteriaceae</taxon>
        <taxon>Mycobacterium</taxon>
        <taxon>Mycobacterium tuberculosis complex</taxon>
    </lineage>
</organism>
<accession>A0A916P9H0</accession>
<sequence length="39" mass="4007">MATAATAGIPAAKTSRAMLVAGMSCRFWLNPLRSPAAKS</sequence>
<proteinExistence type="predicted"/>
<comment type="caution">
    <text evidence="1">The sequence shown here is derived from an EMBL/GenBank/DDBJ whole genome shotgun (WGS) entry which is preliminary data.</text>
</comment>
<reference evidence="2" key="1">
    <citation type="submission" date="2015-03" db="EMBL/GenBank/DDBJ databases">
        <authorList>
            <consortium name="Pathogen Informatics"/>
        </authorList>
    </citation>
    <scope>NUCLEOTIDE SEQUENCE [LARGE SCALE GENOMIC DNA]</scope>
    <source>
        <strain evidence="2">N09902308</strain>
    </source>
</reference>
<dbReference type="Proteomes" id="UP000039021">
    <property type="component" value="Unassembled WGS sequence"/>
</dbReference>